<dbReference type="EMBL" id="UYWX01022058">
    <property type="protein sequence ID" value="VDM35669.1"/>
    <property type="molecule type" value="Genomic_DNA"/>
</dbReference>
<feature type="transmembrane region" description="Helical" evidence="1">
    <location>
        <begin position="35"/>
        <end position="55"/>
    </location>
</feature>
<reference evidence="4" key="1">
    <citation type="submission" date="2017-02" db="UniProtKB">
        <authorList>
            <consortium name="WormBaseParasite"/>
        </authorList>
    </citation>
    <scope>IDENTIFICATION</scope>
</reference>
<keyword evidence="1" id="KW-0472">Membrane</keyword>
<dbReference type="WBParaSite" id="TTAC_0001070601-mRNA-1">
    <property type="protein sequence ID" value="TTAC_0001070601-mRNA-1"/>
    <property type="gene ID" value="TTAC_0001070601"/>
</dbReference>
<organism evidence="4">
    <name type="scientific">Hydatigena taeniaeformis</name>
    <name type="common">Feline tapeworm</name>
    <name type="synonym">Taenia taeniaeformis</name>
    <dbReference type="NCBI Taxonomy" id="6205"/>
    <lineage>
        <taxon>Eukaryota</taxon>
        <taxon>Metazoa</taxon>
        <taxon>Spiralia</taxon>
        <taxon>Lophotrochozoa</taxon>
        <taxon>Platyhelminthes</taxon>
        <taxon>Cestoda</taxon>
        <taxon>Eucestoda</taxon>
        <taxon>Cyclophyllidea</taxon>
        <taxon>Taeniidae</taxon>
        <taxon>Hydatigera</taxon>
    </lineage>
</organism>
<accession>A0A0R3XAX9</accession>
<proteinExistence type="predicted"/>
<evidence type="ECO:0000313" key="4">
    <source>
        <dbReference type="WBParaSite" id="TTAC_0001070601-mRNA-1"/>
    </source>
</evidence>
<name>A0A0R3XAX9_HYDTA</name>
<gene>
    <name evidence="2" type="ORF">TTAC_LOCUS10689</name>
</gene>
<dbReference type="AlphaFoldDB" id="A0A0R3XAX9"/>
<dbReference type="Proteomes" id="UP000274429">
    <property type="component" value="Unassembled WGS sequence"/>
</dbReference>
<keyword evidence="1" id="KW-0812">Transmembrane</keyword>
<dbReference type="STRING" id="6205.A0A0R3XAX9"/>
<feature type="transmembrane region" description="Helical" evidence="1">
    <location>
        <begin position="127"/>
        <end position="147"/>
    </location>
</feature>
<evidence type="ECO:0000313" key="2">
    <source>
        <dbReference type="EMBL" id="VDM35669.1"/>
    </source>
</evidence>
<keyword evidence="1" id="KW-1133">Transmembrane helix</keyword>
<reference evidence="2 3" key="2">
    <citation type="submission" date="2018-11" db="EMBL/GenBank/DDBJ databases">
        <authorList>
            <consortium name="Pathogen Informatics"/>
        </authorList>
    </citation>
    <scope>NUCLEOTIDE SEQUENCE [LARGE SCALE GENOMIC DNA]</scope>
</reference>
<keyword evidence="3" id="KW-1185">Reference proteome</keyword>
<sequence length="150" mass="16456">MYASSYEVAKFGGGHMNCVEVQPGWNSALVMLLHLPLWVLIVATLPSSILGNGLYGIMTQLYVCIADLTEQKAEVIERRLSTVPQPADSETPPIPFERRRTRSIFEKGEPKSVTTVQSSMASERLSYIALFEGCTGVTLSIGTMIIGEFI</sequence>
<dbReference type="OrthoDB" id="2261376at2759"/>
<protein>
    <submittedName>
        <fullName evidence="4">Aa_trans domain-containing protein</fullName>
    </submittedName>
</protein>
<evidence type="ECO:0000313" key="3">
    <source>
        <dbReference type="Proteomes" id="UP000274429"/>
    </source>
</evidence>
<evidence type="ECO:0000256" key="1">
    <source>
        <dbReference type="SAM" id="Phobius"/>
    </source>
</evidence>